<feature type="coiled-coil region" evidence="1">
    <location>
        <begin position="791"/>
        <end position="818"/>
    </location>
</feature>
<dbReference type="RefSeq" id="WP_061787802.1">
    <property type="nucleotide sequence ID" value="NZ_LR134406.1"/>
</dbReference>
<evidence type="ECO:0000256" key="2">
    <source>
        <dbReference type="SAM" id="MobiDB-lite"/>
    </source>
</evidence>
<organism evidence="3 4">
    <name type="scientific">Arachnia propionica</name>
    <dbReference type="NCBI Taxonomy" id="1750"/>
    <lineage>
        <taxon>Bacteria</taxon>
        <taxon>Bacillati</taxon>
        <taxon>Actinomycetota</taxon>
        <taxon>Actinomycetes</taxon>
        <taxon>Propionibacteriales</taxon>
        <taxon>Propionibacteriaceae</taxon>
        <taxon>Arachnia</taxon>
    </lineage>
</organism>
<gene>
    <name evidence="3" type="ORF">NCTC12967_00832</name>
</gene>
<evidence type="ECO:0000256" key="1">
    <source>
        <dbReference type="SAM" id="Coils"/>
    </source>
</evidence>
<keyword evidence="1" id="KW-0175">Coiled coil</keyword>
<name>A0A3S4TZ62_9ACTN</name>
<evidence type="ECO:0000313" key="4">
    <source>
        <dbReference type="Proteomes" id="UP000273044"/>
    </source>
</evidence>
<dbReference type="InterPro" id="IPR027417">
    <property type="entry name" value="P-loop_NTPase"/>
</dbReference>
<reference evidence="3 4" key="1">
    <citation type="submission" date="2018-12" db="EMBL/GenBank/DDBJ databases">
        <authorList>
            <consortium name="Pathogen Informatics"/>
        </authorList>
    </citation>
    <scope>NUCLEOTIDE SEQUENCE [LARGE SCALE GENOMIC DNA]</scope>
    <source>
        <strain evidence="3 4">NCTC12967</strain>
    </source>
</reference>
<dbReference type="Pfam" id="PF13558">
    <property type="entry name" value="SbcC_Walker_B"/>
    <property type="match status" value="1"/>
</dbReference>
<accession>A0A3S4TZ62</accession>
<dbReference type="EMBL" id="LR134406">
    <property type="protein sequence ID" value="VEH69559.1"/>
    <property type="molecule type" value="Genomic_DNA"/>
</dbReference>
<sequence length="1367" mass="150756">MLDDEQLKSWRDAVVAGDLPGPIRADRWQALRAGVVNLWEFETTEYWYADGWVQLMGSNETGKSSLMALTTLIPWLADVASSNIDTLGRSGKTFRYYVEPTGRDADRREATASTHHGWLWVEYGRRTDQGEEFFTTLLFAEARGAAADMRLHWCTLSGGERVRGGCDLLAARRVVLPKDVTAEGFTRHPSAAAYRREVASRLLGSTAEKLEAVGKLLRVTRTPKLGEQLQVRFISDRLHDALPELDRSEINQLADGWDQLDEIRADLDRAADAVEIVEGFTVRSWRPWVRAVLRRAADRGRSAITAFDNVTRREREARRELGEADARRAVVEEERRSLELAGEGARVAAEELRASSRYQDAQGRLTRLTHARTVAEMAGRESAEANRRAEAADAAARRAEETRETAEAALETRRRETSERLADARYAAREAGVDIADFDPVLTEQRVGDRQRDVKRAQQFLGEVVLADQEASRAEDVAAESRQRATEAGERRDAAWEAAEQERDSLAAGLDVWAEKVGGGVDVEAWQSALPDGSTPQRLLRERIREEWFEPTRAPVQVRLRESELQGRLARERVGELDGRIEELDRAGVADPQPSALWVRRSRPDTGAPVWRLVNPREGLQEQELAAIEAALAASGLLDAWVSDEGVVADDVLAVVEEPVERGLGEVLEAASGPWNERVEALLAGVHLVHAGEELPGTGLAIALDGRWRNGSMVGRASCPNGNAEHLGEEAREAGRARRRAELNRAREEALAETTEHEAEASWASAELAALQRAMASAPDDRELFGLLRDAATAETLAAAAEETAAQHEARARGLRAEADARRATLLTFATQHHLPVPEAELVEVQDALRRTENALGVLRHAREREELALGACEAAVTAATEEDRQRDEAITEARAAEERLGSATSRVQALEKAIGSDDQEIVRELEELQARAAEVASQATGLGRELLRLAGRVGKAEEALAAAERERETVTAERDRAFAWFRRLVDAGLAEELGLELPEPDSTAIMQVRAQVRFVSQQVTIRNWNEDPDQADQAVQNAWRRLHTGAGEARGALEAGGRSLRIDEVDDLPRVTVVVDAHGAGHPLTEALARLRAIQEELALNYDQRVQDTLGQLLGSTFMDHLRDRIGATQALVGRINKVLEAHATRTDRTALRIVLEPKDAATRQVLEAVGGPAWGNPEVEERVREFLRVRVDEVKREAQGAGLADWRNGLAERLDYRSWYDIHLEHRRGSGKWGPLTSRGYAELSGGARVVMLMMPLVATLAAMYEEMPTGPRPLWLDEAFDGLDAANRATVMKLFREFDLDVLLVGPGRIVNVAAVPVAAIYQVVRAPAPMPGADLVLELWAGGQLETIETPALGASERQDQLL</sequence>
<dbReference type="GeneID" id="64406313"/>
<dbReference type="SUPFAM" id="SSF52540">
    <property type="entry name" value="P-loop containing nucleoside triphosphate hydrolases"/>
    <property type="match status" value="1"/>
</dbReference>
<evidence type="ECO:0000313" key="3">
    <source>
        <dbReference type="EMBL" id="VEH69559.1"/>
    </source>
</evidence>
<protein>
    <submittedName>
        <fullName evidence="3">Uncharacterized protein conserved in bacteria</fullName>
    </submittedName>
</protein>
<feature type="region of interest" description="Disordered" evidence="2">
    <location>
        <begin position="378"/>
        <end position="416"/>
    </location>
</feature>
<keyword evidence="4" id="KW-1185">Reference proteome</keyword>
<feature type="coiled-coil region" evidence="1">
    <location>
        <begin position="880"/>
        <end position="974"/>
    </location>
</feature>
<proteinExistence type="predicted"/>
<dbReference type="Proteomes" id="UP000273044">
    <property type="component" value="Chromosome"/>
</dbReference>